<protein>
    <submittedName>
        <fullName evidence="12">Hemolysin, contains CBS domains</fullName>
    </submittedName>
</protein>
<evidence type="ECO:0000256" key="5">
    <source>
        <dbReference type="ARBA" id="ARBA00023122"/>
    </source>
</evidence>
<dbReference type="PROSITE" id="PS51846">
    <property type="entry name" value="CNNM"/>
    <property type="match status" value="1"/>
</dbReference>
<dbReference type="Pfam" id="PF00571">
    <property type="entry name" value="CBS"/>
    <property type="match status" value="1"/>
</dbReference>
<dbReference type="InterPro" id="IPR046342">
    <property type="entry name" value="CBS_dom_sf"/>
</dbReference>
<keyword evidence="3" id="KW-0677">Repeat</keyword>
<evidence type="ECO:0000259" key="11">
    <source>
        <dbReference type="PROSITE" id="PS51846"/>
    </source>
</evidence>
<dbReference type="InterPro" id="IPR016169">
    <property type="entry name" value="FAD-bd_PCMH_sub2"/>
</dbReference>
<evidence type="ECO:0000313" key="13">
    <source>
        <dbReference type="Proteomes" id="UP000184474"/>
    </source>
</evidence>
<evidence type="ECO:0000256" key="3">
    <source>
        <dbReference type="ARBA" id="ARBA00022737"/>
    </source>
</evidence>
<proteinExistence type="predicted"/>
<feature type="transmembrane region" description="Helical" evidence="9">
    <location>
        <begin position="130"/>
        <end position="153"/>
    </location>
</feature>
<dbReference type="Gene3D" id="3.10.580.10">
    <property type="entry name" value="CBS-domain"/>
    <property type="match status" value="1"/>
</dbReference>
<evidence type="ECO:0000256" key="6">
    <source>
        <dbReference type="ARBA" id="ARBA00023136"/>
    </source>
</evidence>
<feature type="transmembrane region" description="Helical" evidence="9">
    <location>
        <begin position="58"/>
        <end position="77"/>
    </location>
</feature>
<reference evidence="13" key="1">
    <citation type="submission" date="2016-11" db="EMBL/GenBank/DDBJ databases">
        <authorList>
            <person name="Varghese N."/>
            <person name="Submissions S."/>
        </authorList>
    </citation>
    <scope>NUCLEOTIDE SEQUENCE [LARGE SCALE GENOMIC DNA]</scope>
    <source>
        <strain evidence="13">DSM 26134</strain>
    </source>
</reference>
<dbReference type="InterPro" id="IPR036318">
    <property type="entry name" value="FAD-bd_PCMH-like_sf"/>
</dbReference>
<evidence type="ECO:0000256" key="7">
    <source>
        <dbReference type="PROSITE-ProRule" id="PRU00703"/>
    </source>
</evidence>
<evidence type="ECO:0000259" key="10">
    <source>
        <dbReference type="PROSITE" id="PS51371"/>
    </source>
</evidence>
<feature type="transmembrane region" description="Helical" evidence="9">
    <location>
        <begin position="97"/>
        <end position="118"/>
    </location>
</feature>
<evidence type="ECO:0000256" key="1">
    <source>
        <dbReference type="ARBA" id="ARBA00004141"/>
    </source>
</evidence>
<organism evidence="12 13">
    <name type="scientific">Reichenbachiella agariperforans</name>
    <dbReference type="NCBI Taxonomy" id="156994"/>
    <lineage>
        <taxon>Bacteria</taxon>
        <taxon>Pseudomonadati</taxon>
        <taxon>Bacteroidota</taxon>
        <taxon>Cytophagia</taxon>
        <taxon>Cytophagales</taxon>
        <taxon>Reichenbachiellaceae</taxon>
        <taxon>Reichenbachiella</taxon>
    </lineage>
</organism>
<dbReference type="Gene3D" id="3.30.465.10">
    <property type="match status" value="1"/>
</dbReference>
<keyword evidence="4 8" id="KW-1133">Transmembrane helix</keyword>
<name>A0A1M6TN19_REIAG</name>
<dbReference type="SUPFAM" id="SSF56176">
    <property type="entry name" value="FAD-binding/transporter-associated domain-like"/>
    <property type="match status" value="1"/>
</dbReference>
<evidence type="ECO:0000256" key="9">
    <source>
        <dbReference type="SAM" id="Phobius"/>
    </source>
</evidence>
<dbReference type="PANTHER" id="PTHR22777:SF17">
    <property type="entry name" value="UPF0053 PROTEIN SLL0260"/>
    <property type="match status" value="1"/>
</dbReference>
<dbReference type="Proteomes" id="UP000184474">
    <property type="component" value="Unassembled WGS sequence"/>
</dbReference>
<dbReference type="InterPro" id="IPR000644">
    <property type="entry name" value="CBS_dom"/>
</dbReference>
<sequence>MDTFLTGGILTSIFFSALFSGIEIAFIRTDKLHIALQGKQGGLSARILTKFSNNPSNFIATTLIGNNLTLVVYGIFMSMLLDPWLVSVLPQSLNNDIIVLLLQTIISTIIVLFTAEYVPKSIFLTNPYRFLSVLSVPILLIYYVLSPVVYVIVAGSKFLLKSVLRLDYSDDKPVYGLTDLNNYLKIIMEGDKEENDQDVDTKYFNNALDFKTVKVRECMIPRTEIKAVDVNDTIDNLRDQFVATGHSKIIVYNDSIDDVIGYCHSLELFKKPQDVASILTKIIIAPETMAANELMVQLITDRKSIALVVDEYGGTSGIVTLEDIIEEIFGEIRDEHDDDDLVELKINDSEFIFSARQEVDYINESQSLNLPTGEYDTLGGLILTINENLPELGEVILIPGYSFEIMLMEEARIEKIKLRVLDQE</sequence>
<gene>
    <name evidence="12" type="ORF">SAMN04488028_106110</name>
</gene>
<evidence type="ECO:0000313" key="12">
    <source>
        <dbReference type="EMBL" id="SHK58347.1"/>
    </source>
</evidence>
<dbReference type="GO" id="GO:0050660">
    <property type="term" value="F:flavin adenine dinucleotide binding"/>
    <property type="evidence" value="ECO:0007669"/>
    <property type="project" value="InterPro"/>
</dbReference>
<feature type="domain" description="CNNM transmembrane" evidence="11">
    <location>
        <begin position="1"/>
        <end position="197"/>
    </location>
</feature>
<feature type="domain" description="CBS" evidence="10">
    <location>
        <begin position="278"/>
        <end position="335"/>
    </location>
</feature>
<keyword evidence="5 7" id="KW-0129">CBS domain</keyword>
<dbReference type="RefSeq" id="WP_073123798.1">
    <property type="nucleotide sequence ID" value="NZ_FRAA01000006.1"/>
</dbReference>
<comment type="subcellular location">
    <subcellularLocation>
        <location evidence="1">Membrane</location>
        <topology evidence="1">Multi-pass membrane protein</topology>
    </subcellularLocation>
</comment>
<accession>A0A1M6TN19</accession>
<dbReference type="InterPro" id="IPR005170">
    <property type="entry name" value="Transptr-assoc_dom"/>
</dbReference>
<evidence type="ECO:0000256" key="8">
    <source>
        <dbReference type="PROSITE-ProRule" id="PRU01193"/>
    </source>
</evidence>
<dbReference type="EMBL" id="FRAA01000006">
    <property type="protein sequence ID" value="SHK58347.1"/>
    <property type="molecule type" value="Genomic_DNA"/>
</dbReference>
<evidence type="ECO:0000256" key="2">
    <source>
        <dbReference type="ARBA" id="ARBA00022692"/>
    </source>
</evidence>
<dbReference type="Pfam" id="PF01595">
    <property type="entry name" value="CNNM"/>
    <property type="match status" value="1"/>
</dbReference>
<dbReference type="STRING" id="156994.SAMN04488028_106110"/>
<dbReference type="InterPro" id="IPR044751">
    <property type="entry name" value="Ion_transp-like_CBS"/>
</dbReference>
<feature type="transmembrane region" description="Helical" evidence="9">
    <location>
        <begin position="6"/>
        <end position="27"/>
    </location>
</feature>
<keyword evidence="6 8" id="KW-0472">Membrane</keyword>
<keyword evidence="2 8" id="KW-0812">Transmembrane</keyword>
<dbReference type="SMART" id="SM01091">
    <property type="entry name" value="CorC_HlyC"/>
    <property type="match status" value="1"/>
</dbReference>
<dbReference type="PROSITE" id="PS51371">
    <property type="entry name" value="CBS"/>
    <property type="match status" value="1"/>
</dbReference>
<keyword evidence="13" id="KW-1185">Reference proteome</keyword>
<dbReference type="AlphaFoldDB" id="A0A1M6TN19"/>
<dbReference type="PANTHER" id="PTHR22777">
    <property type="entry name" value="HEMOLYSIN-RELATED"/>
    <property type="match status" value="1"/>
</dbReference>
<evidence type="ECO:0000256" key="4">
    <source>
        <dbReference type="ARBA" id="ARBA00022989"/>
    </source>
</evidence>
<dbReference type="CDD" id="cd04590">
    <property type="entry name" value="CBS_pair_CorC_HlyC_assoc"/>
    <property type="match status" value="1"/>
</dbReference>
<dbReference type="InterPro" id="IPR002550">
    <property type="entry name" value="CNNM"/>
</dbReference>
<dbReference type="Pfam" id="PF03471">
    <property type="entry name" value="CorC_HlyC"/>
    <property type="match status" value="1"/>
</dbReference>
<dbReference type="GO" id="GO:0005886">
    <property type="term" value="C:plasma membrane"/>
    <property type="evidence" value="ECO:0007669"/>
    <property type="project" value="TreeGrafter"/>
</dbReference>
<dbReference type="SUPFAM" id="SSF54631">
    <property type="entry name" value="CBS-domain pair"/>
    <property type="match status" value="1"/>
</dbReference>